<reference evidence="2 3" key="1">
    <citation type="submission" date="2024-05" db="EMBL/GenBank/DDBJ databases">
        <title>Genome sequencing and assembly of Indian major carp, Cirrhinus mrigala (Hamilton, 1822).</title>
        <authorList>
            <person name="Mohindra V."/>
            <person name="Chowdhury L.M."/>
            <person name="Lal K."/>
            <person name="Jena J.K."/>
        </authorList>
    </citation>
    <scope>NUCLEOTIDE SEQUENCE [LARGE SCALE GENOMIC DNA]</scope>
    <source>
        <strain evidence="2">CM1030</strain>
        <tissue evidence="2">Blood</tissue>
    </source>
</reference>
<organism evidence="2 3">
    <name type="scientific">Cirrhinus mrigala</name>
    <name type="common">Mrigala</name>
    <dbReference type="NCBI Taxonomy" id="683832"/>
    <lineage>
        <taxon>Eukaryota</taxon>
        <taxon>Metazoa</taxon>
        <taxon>Chordata</taxon>
        <taxon>Craniata</taxon>
        <taxon>Vertebrata</taxon>
        <taxon>Euteleostomi</taxon>
        <taxon>Actinopterygii</taxon>
        <taxon>Neopterygii</taxon>
        <taxon>Teleostei</taxon>
        <taxon>Ostariophysi</taxon>
        <taxon>Cypriniformes</taxon>
        <taxon>Cyprinidae</taxon>
        <taxon>Labeoninae</taxon>
        <taxon>Labeonini</taxon>
        <taxon>Cirrhinus</taxon>
    </lineage>
</organism>
<gene>
    <name evidence="2" type="ORF">M9458_037470</name>
</gene>
<proteinExistence type="predicted"/>
<dbReference type="Proteomes" id="UP001529510">
    <property type="component" value="Unassembled WGS sequence"/>
</dbReference>
<feature type="non-terminal residue" evidence="2">
    <location>
        <position position="1"/>
    </location>
</feature>
<dbReference type="InterPro" id="IPR001627">
    <property type="entry name" value="Semap_dom"/>
</dbReference>
<feature type="domain" description="Sema" evidence="1">
    <location>
        <begin position="5"/>
        <end position="49"/>
    </location>
</feature>
<evidence type="ECO:0000313" key="2">
    <source>
        <dbReference type="EMBL" id="KAL0165626.1"/>
    </source>
</evidence>
<name>A0ABD0NWE2_CIRMR</name>
<dbReference type="EMBL" id="JAMKFB020000019">
    <property type="protein sequence ID" value="KAL0165626.1"/>
    <property type="molecule type" value="Genomic_DNA"/>
</dbReference>
<dbReference type="AlphaFoldDB" id="A0ABD0NWE2"/>
<comment type="caution">
    <text evidence="2">The sequence shown here is derived from an EMBL/GenBank/DDBJ whole genome shotgun (WGS) entry which is preliminary data.</text>
</comment>
<evidence type="ECO:0000313" key="3">
    <source>
        <dbReference type="Proteomes" id="UP001529510"/>
    </source>
</evidence>
<accession>A0ABD0NWE2</accession>
<dbReference type="Pfam" id="PF01403">
    <property type="entry name" value="Sema"/>
    <property type="match status" value="1"/>
</dbReference>
<protein>
    <recommendedName>
        <fullName evidence="1">Sema domain-containing protein</fullName>
    </recommendedName>
</protein>
<keyword evidence="3" id="KW-1185">Reference proteome</keyword>
<evidence type="ECO:0000259" key="1">
    <source>
        <dbReference type="Pfam" id="PF01403"/>
    </source>
</evidence>
<feature type="non-terminal residue" evidence="2">
    <location>
        <position position="56"/>
    </location>
</feature>
<sequence length="56" mass="6141">CGLHNASDNTLRFVKDNFLADKSVPSVNQGLTLVSPDKSYSHIAAQRITLCFTCSR</sequence>